<sequence length="504" mass="56978">MKNEGGLGLTVGADDWKFVTAILPVSIQPAISEQAQNLVSNITKLFNPSQSQFKYIFDNFGSKYALYFKFALTYLSHVIPLATLGLVSSFIRGRYSRLFTLINLFIGVTFYLSVYFTEKKSAKDWKQTNVSKVEVSITEKRDPKYMVLTKKFLFIPIAVIGGLILVIHQFSCFLIEITLTELYEGPYKPVVALIPTILISVIVPIATAIYTAIAKVYLKFENDATRREYNTSLLIKGFVFSFLASYAALFITSFIYLPLGFKINPYLPQLNLLIHGISEKSFIYIPQIPLKTSDYSVNQYRLNNQYKYFILTNQIIALLLEFVVPQILNAVLNFPPIAKLLGAKESVKIQLKDSPEEAKLLTQIRDTFKKPAFDVDAEYKQLVTQFGYMIMFGPVWSVGPVISVIIDIIQINGDYVKLLKFSKTPIPDRSESSYPWPLFIKALLYIGAFTSSAITLMYNGGDIQSSVFSSSVKFEWYQVLPLAGFATLAVQVVVFFGEWIIDDL</sequence>
<organism evidence="1 2">
    <name type="scientific">Ambrosiozyma monospora</name>
    <name type="common">Yeast</name>
    <name type="synonym">Endomycopsis monosporus</name>
    <dbReference type="NCBI Taxonomy" id="43982"/>
    <lineage>
        <taxon>Eukaryota</taxon>
        <taxon>Fungi</taxon>
        <taxon>Dikarya</taxon>
        <taxon>Ascomycota</taxon>
        <taxon>Saccharomycotina</taxon>
        <taxon>Pichiomycetes</taxon>
        <taxon>Pichiales</taxon>
        <taxon>Pichiaceae</taxon>
        <taxon>Ambrosiozyma</taxon>
    </lineage>
</organism>
<evidence type="ECO:0000313" key="1">
    <source>
        <dbReference type="EMBL" id="GME86405.1"/>
    </source>
</evidence>
<evidence type="ECO:0000313" key="2">
    <source>
        <dbReference type="Proteomes" id="UP001165064"/>
    </source>
</evidence>
<name>A0ACB5TF80_AMBMO</name>
<proteinExistence type="predicted"/>
<dbReference type="Proteomes" id="UP001165064">
    <property type="component" value="Unassembled WGS sequence"/>
</dbReference>
<protein>
    <submittedName>
        <fullName evidence="1">Unnamed protein product</fullName>
    </submittedName>
</protein>
<gene>
    <name evidence="1" type="ORF">Amon02_000796700</name>
</gene>
<keyword evidence="2" id="KW-1185">Reference proteome</keyword>
<reference evidence="1" key="1">
    <citation type="submission" date="2023-04" db="EMBL/GenBank/DDBJ databases">
        <title>Ambrosiozyma monospora NBRC 10751.</title>
        <authorList>
            <person name="Ichikawa N."/>
            <person name="Sato H."/>
            <person name="Tonouchi N."/>
        </authorList>
    </citation>
    <scope>NUCLEOTIDE SEQUENCE</scope>
    <source>
        <strain evidence="1">NBRC 10751</strain>
    </source>
</reference>
<comment type="caution">
    <text evidence="1">The sequence shown here is derived from an EMBL/GenBank/DDBJ whole genome shotgun (WGS) entry which is preliminary data.</text>
</comment>
<dbReference type="EMBL" id="BSXS01006858">
    <property type="protein sequence ID" value="GME86405.1"/>
    <property type="molecule type" value="Genomic_DNA"/>
</dbReference>
<accession>A0ACB5TF80</accession>